<accession>A0A4Y8I8J5</accession>
<protein>
    <submittedName>
        <fullName evidence="1">Uncharacterized protein</fullName>
    </submittedName>
</protein>
<reference evidence="1 2" key="1">
    <citation type="submission" date="2019-03" db="EMBL/GenBank/DDBJ databases">
        <authorList>
            <person name="He R.-H."/>
        </authorList>
    </citation>
    <scope>NUCLEOTIDE SEQUENCE [LARGE SCALE GENOMIC DNA]</scope>
    <source>
        <strain evidence="2">SH 714</strain>
    </source>
</reference>
<evidence type="ECO:0000313" key="1">
    <source>
        <dbReference type="EMBL" id="TFB12288.1"/>
    </source>
</evidence>
<name>A0A4Y8I8J5_9BACI</name>
<organism evidence="1 2">
    <name type="scientific">Filobacillus milosensis</name>
    <dbReference type="NCBI Taxonomy" id="94137"/>
    <lineage>
        <taxon>Bacteria</taxon>
        <taxon>Bacillati</taxon>
        <taxon>Bacillota</taxon>
        <taxon>Bacilli</taxon>
        <taxon>Bacillales</taxon>
        <taxon>Bacillaceae</taxon>
        <taxon>Filobacillus</taxon>
    </lineage>
</organism>
<feature type="non-terminal residue" evidence="1">
    <location>
        <position position="66"/>
    </location>
</feature>
<dbReference type="AlphaFoldDB" id="A0A4Y8I8J5"/>
<gene>
    <name evidence="1" type="ORF">E3U55_17230</name>
</gene>
<dbReference type="EMBL" id="SOPW01000075">
    <property type="protein sequence ID" value="TFB12288.1"/>
    <property type="molecule type" value="Genomic_DNA"/>
</dbReference>
<comment type="caution">
    <text evidence="1">The sequence shown here is derived from an EMBL/GenBank/DDBJ whole genome shotgun (WGS) entry which is preliminary data.</text>
</comment>
<dbReference type="Proteomes" id="UP000297975">
    <property type="component" value="Unassembled WGS sequence"/>
</dbReference>
<sequence length="66" mass="6951">MKIALQDVSKGRGGQALPATSLEFHTGAVRFALAETEQRPTVLGLIASGRMRPDTGRVSIDGTTDP</sequence>
<keyword evidence="2" id="KW-1185">Reference proteome</keyword>
<proteinExistence type="predicted"/>
<dbReference type="RefSeq" id="WP_228547612.1">
    <property type="nucleotide sequence ID" value="NZ_SOPW01000075.1"/>
</dbReference>
<evidence type="ECO:0000313" key="2">
    <source>
        <dbReference type="Proteomes" id="UP000297975"/>
    </source>
</evidence>